<keyword evidence="2" id="KW-1185">Reference proteome</keyword>
<evidence type="ECO:0000313" key="2">
    <source>
        <dbReference type="Proteomes" id="UP001595683"/>
    </source>
</evidence>
<name>A0ABV7V859_9SPHN</name>
<comment type="caution">
    <text evidence="1">The sequence shown here is derived from an EMBL/GenBank/DDBJ whole genome shotgun (WGS) entry which is preliminary data.</text>
</comment>
<gene>
    <name evidence="1" type="ORF">ACFOOT_19580</name>
</gene>
<proteinExistence type="predicted"/>
<sequence length="238" mass="25751">MKLAQLTRTDHAGVRIDPARAAASAATVHLVPLVADEIRTVARQFPVFLAKDAETGAFYPAALMGLEPHENLFWNGNALEADVLPLNLLRLPFFVGGEGEDSVICIDTESPAIDPSGPCPIVAPDGSESDYFRSVQAILGRLVQGQEPTRRLVDLMLTHKVVREYKLDLAFHDGSTSLLTGLYGIDEVALARAREAITDFADLMILAAMCLSHDHVGALVRRRNARLAAQADWFAPGA</sequence>
<accession>A0ABV7V859</accession>
<dbReference type="RefSeq" id="WP_191324888.1">
    <property type="nucleotide sequence ID" value="NZ_BMZP01000012.1"/>
</dbReference>
<dbReference type="Pfam" id="PF07277">
    <property type="entry name" value="SapC"/>
    <property type="match status" value="1"/>
</dbReference>
<dbReference type="EMBL" id="JBHRYE010000049">
    <property type="protein sequence ID" value="MFC3673629.1"/>
    <property type="molecule type" value="Genomic_DNA"/>
</dbReference>
<evidence type="ECO:0000313" key="1">
    <source>
        <dbReference type="EMBL" id="MFC3673629.1"/>
    </source>
</evidence>
<dbReference type="InterPro" id="IPR010836">
    <property type="entry name" value="SapC"/>
</dbReference>
<dbReference type="Proteomes" id="UP001595683">
    <property type="component" value="Unassembled WGS sequence"/>
</dbReference>
<protein>
    <submittedName>
        <fullName evidence="1">SapC family protein</fullName>
    </submittedName>
</protein>
<reference evidence="2" key="1">
    <citation type="journal article" date="2019" name="Int. J. Syst. Evol. Microbiol.">
        <title>The Global Catalogue of Microorganisms (GCM) 10K type strain sequencing project: providing services to taxonomists for standard genome sequencing and annotation.</title>
        <authorList>
            <consortium name="The Broad Institute Genomics Platform"/>
            <consortium name="The Broad Institute Genome Sequencing Center for Infectious Disease"/>
            <person name="Wu L."/>
            <person name="Ma J."/>
        </authorList>
    </citation>
    <scope>NUCLEOTIDE SEQUENCE [LARGE SCALE GENOMIC DNA]</scope>
    <source>
        <strain evidence="2">KCTC 42224</strain>
    </source>
</reference>
<organism evidence="1 2">
    <name type="scientific">Novosphingobium pokkalii</name>
    <dbReference type="NCBI Taxonomy" id="1770194"/>
    <lineage>
        <taxon>Bacteria</taxon>
        <taxon>Pseudomonadati</taxon>
        <taxon>Pseudomonadota</taxon>
        <taxon>Alphaproteobacteria</taxon>
        <taxon>Sphingomonadales</taxon>
        <taxon>Sphingomonadaceae</taxon>
        <taxon>Novosphingobium</taxon>
    </lineage>
</organism>